<keyword evidence="1" id="KW-0732">Signal</keyword>
<dbReference type="EMBL" id="UYWY01005109">
    <property type="protein sequence ID" value="VDM29437.1"/>
    <property type="molecule type" value="Genomic_DNA"/>
</dbReference>
<accession>A0A3P7FMF8</accession>
<feature type="chain" id="PRO_5017985645" evidence="1">
    <location>
        <begin position="33"/>
        <end position="90"/>
    </location>
</feature>
<organism evidence="2">
    <name type="scientific">Toxocara canis</name>
    <name type="common">Canine roundworm</name>
    <dbReference type="NCBI Taxonomy" id="6265"/>
    <lineage>
        <taxon>Eukaryota</taxon>
        <taxon>Metazoa</taxon>
        <taxon>Ecdysozoa</taxon>
        <taxon>Nematoda</taxon>
        <taxon>Chromadorea</taxon>
        <taxon>Rhabditida</taxon>
        <taxon>Spirurina</taxon>
        <taxon>Ascaridomorpha</taxon>
        <taxon>Ascaridoidea</taxon>
        <taxon>Toxocaridae</taxon>
        <taxon>Toxocara</taxon>
    </lineage>
</organism>
<dbReference type="AlphaFoldDB" id="A0A3P7FMF8"/>
<name>A0A3P7FMF8_TOXCA</name>
<evidence type="ECO:0000313" key="2">
    <source>
        <dbReference type="EMBL" id="VDM29437.1"/>
    </source>
</evidence>
<feature type="signal peptide" evidence="1">
    <location>
        <begin position="1"/>
        <end position="32"/>
    </location>
</feature>
<sequence>MPASLFNSLLLPSRMASLILPLLVLLFMTALANSNLSSTSVKSVWDLVAGPNKTISDAISRSGGLADDIPDQYLLHDFLMSNYKSIRWSR</sequence>
<gene>
    <name evidence="2" type="ORF">TCNE_LOCUS3720</name>
</gene>
<proteinExistence type="predicted"/>
<protein>
    <submittedName>
        <fullName evidence="2">Uncharacterized protein</fullName>
    </submittedName>
</protein>
<evidence type="ECO:0000256" key="1">
    <source>
        <dbReference type="SAM" id="SignalP"/>
    </source>
</evidence>
<reference evidence="2" key="1">
    <citation type="submission" date="2018-11" db="EMBL/GenBank/DDBJ databases">
        <authorList>
            <consortium name="Pathogen Informatics"/>
        </authorList>
    </citation>
    <scope>NUCLEOTIDE SEQUENCE [LARGE SCALE GENOMIC DNA]</scope>
</reference>